<dbReference type="GO" id="GO:0046872">
    <property type="term" value="F:metal ion binding"/>
    <property type="evidence" value="ECO:0007669"/>
    <property type="project" value="UniProtKB-KW"/>
</dbReference>
<evidence type="ECO:0000313" key="4">
    <source>
        <dbReference type="EMBL" id="CAH3157189.1"/>
    </source>
</evidence>
<proteinExistence type="predicted"/>
<dbReference type="PANTHER" id="PTHR23080">
    <property type="entry name" value="THAP DOMAIN PROTEIN"/>
    <property type="match status" value="1"/>
</dbReference>
<dbReference type="InterPro" id="IPR027806">
    <property type="entry name" value="HARBI1_dom"/>
</dbReference>
<dbReference type="AlphaFoldDB" id="A0AAU9XUR5"/>
<dbReference type="PANTHER" id="PTHR23080:SF133">
    <property type="entry name" value="SI:CH211-262I1.5-RELATED"/>
    <property type="match status" value="1"/>
</dbReference>
<accession>A0AAU9XUR5</accession>
<comment type="cofactor">
    <cofactor evidence="1">
        <name>a divalent metal cation</name>
        <dbReference type="ChEBI" id="CHEBI:60240"/>
    </cofactor>
</comment>
<dbReference type="EMBL" id="CALNXJ010000063">
    <property type="protein sequence ID" value="CAH3157189.1"/>
    <property type="molecule type" value="Genomic_DNA"/>
</dbReference>
<sequence>TFYTGGISDKEITRCSGILDLLEAGDSVMADKGFDIGNMLQVYNVELNIPPFLENQGQYSTQDEQKTKTIASLRIHVEHAIRTVKEYHFFDSDVPLSTLGSVNQ</sequence>
<name>A0AAU9XUR5_9CNID</name>
<comment type="caution">
    <text evidence="4">The sequence shown here is derived from an EMBL/GenBank/DDBJ whole genome shotgun (WGS) entry which is preliminary data.</text>
</comment>
<protein>
    <recommendedName>
        <fullName evidence="3">DDE Tnp4 domain-containing protein</fullName>
    </recommendedName>
</protein>
<feature type="non-terminal residue" evidence="4">
    <location>
        <position position="104"/>
    </location>
</feature>
<organism evidence="4 5">
    <name type="scientific">Pocillopora meandrina</name>
    <dbReference type="NCBI Taxonomy" id="46732"/>
    <lineage>
        <taxon>Eukaryota</taxon>
        <taxon>Metazoa</taxon>
        <taxon>Cnidaria</taxon>
        <taxon>Anthozoa</taxon>
        <taxon>Hexacorallia</taxon>
        <taxon>Scleractinia</taxon>
        <taxon>Astrocoeniina</taxon>
        <taxon>Pocilloporidae</taxon>
        <taxon>Pocillopora</taxon>
    </lineage>
</organism>
<evidence type="ECO:0000313" key="5">
    <source>
        <dbReference type="Proteomes" id="UP001159428"/>
    </source>
</evidence>
<keyword evidence="5" id="KW-1185">Reference proteome</keyword>
<dbReference type="Pfam" id="PF13359">
    <property type="entry name" value="DDE_Tnp_4"/>
    <property type="match status" value="1"/>
</dbReference>
<feature type="domain" description="DDE Tnp4" evidence="3">
    <location>
        <begin position="3"/>
        <end position="98"/>
    </location>
</feature>
<gene>
    <name evidence="4" type="ORF">PMEA_00029896</name>
</gene>
<keyword evidence="2" id="KW-0479">Metal-binding</keyword>
<evidence type="ECO:0000256" key="1">
    <source>
        <dbReference type="ARBA" id="ARBA00001968"/>
    </source>
</evidence>
<evidence type="ECO:0000256" key="2">
    <source>
        <dbReference type="ARBA" id="ARBA00022723"/>
    </source>
</evidence>
<dbReference type="Proteomes" id="UP001159428">
    <property type="component" value="Unassembled WGS sequence"/>
</dbReference>
<reference evidence="4 5" key="1">
    <citation type="submission" date="2022-05" db="EMBL/GenBank/DDBJ databases">
        <authorList>
            <consortium name="Genoscope - CEA"/>
            <person name="William W."/>
        </authorList>
    </citation>
    <scope>NUCLEOTIDE SEQUENCE [LARGE SCALE GENOMIC DNA]</scope>
</reference>
<evidence type="ECO:0000259" key="3">
    <source>
        <dbReference type="Pfam" id="PF13359"/>
    </source>
</evidence>
<feature type="non-terminal residue" evidence="4">
    <location>
        <position position="1"/>
    </location>
</feature>